<proteinExistence type="predicted"/>
<evidence type="ECO:0000256" key="1">
    <source>
        <dbReference type="SAM" id="Phobius"/>
    </source>
</evidence>
<dbReference type="Proteomes" id="UP000031443">
    <property type="component" value="Unassembled WGS sequence"/>
</dbReference>
<keyword evidence="1" id="KW-0472">Membrane</keyword>
<reference evidence="3" key="1">
    <citation type="journal article" date="2013" name="Nat. Genet.">
        <title>The draft genomes of soft-shell turtle and green sea turtle yield insights into the development and evolution of the turtle-specific body plan.</title>
        <authorList>
            <person name="Wang Z."/>
            <person name="Pascual-Anaya J."/>
            <person name="Zadissa A."/>
            <person name="Li W."/>
            <person name="Niimura Y."/>
            <person name="Huang Z."/>
            <person name="Li C."/>
            <person name="White S."/>
            <person name="Xiong Z."/>
            <person name="Fang D."/>
            <person name="Wang B."/>
            <person name="Ming Y."/>
            <person name="Chen Y."/>
            <person name="Zheng Y."/>
            <person name="Kuraku S."/>
            <person name="Pignatelli M."/>
            <person name="Herrero J."/>
            <person name="Beal K."/>
            <person name="Nozawa M."/>
            <person name="Li Q."/>
            <person name="Wang J."/>
            <person name="Zhang H."/>
            <person name="Yu L."/>
            <person name="Shigenobu S."/>
            <person name="Wang J."/>
            <person name="Liu J."/>
            <person name="Flicek P."/>
            <person name="Searle S."/>
            <person name="Wang J."/>
            <person name="Kuratani S."/>
            <person name="Yin Y."/>
            <person name="Aken B."/>
            <person name="Zhang G."/>
            <person name="Irie N."/>
        </authorList>
    </citation>
    <scope>NUCLEOTIDE SEQUENCE [LARGE SCALE GENOMIC DNA]</scope>
</reference>
<organism evidence="2 3">
    <name type="scientific">Chelonia mydas</name>
    <name type="common">Green sea-turtle</name>
    <name type="synonym">Chelonia agassizi</name>
    <dbReference type="NCBI Taxonomy" id="8469"/>
    <lineage>
        <taxon>Eukaryota</taxon>
        <taxon>Metazoa</taxon>
        <taxon>Chordata</taxon>
        <taxon>Craniata</taxon>
        <taxon>Vertebrata</taxon>
        <taxon>Euteleostomi</taxon>
        <taxon>Archelosauria</taxon>
        <taxon>Testudinata</taxon>
        <taxon>Testudines</taxon>
        <taxon>Cryptodira</taxon>
        <taxon>Durocryptodira</taxon>
        <taxon>Americhelydia</taxon>
        <taxon>Chelonioidea</taxon>
        <taxon>Cheloniidae</taxon>
        <taxon>Chelonia</taxon>
    </lineage>
</organism>
<accession>M7BHD2</accession>
<protein>
    <submittedName>
        <fullName evidence="2">Uncharacterized protein</fullName>
    </submittedName>
</protein>
<keyword evidence="1" id="KW-0812">Transmembrane</keyword>
<name>M7BHD2_CHEMY</name>
<dbReference type="AlphaFoldDB" id="M7BHD2"/>
<sequence>MVQTSGSQTRTTDCSGKALADRASLFTCRVRRFSRLWLPPAFPLARDRGPSATGNRDRLNLQTRQNILTCKFDKMQKRYNVKFLKIATALNPRFKNLKCLPKSERDETWSLLSEVLTEQHSDAEMTESKPPKKKINHLLVASDSDDENEHELVRTALDHYRAEPVISMNACTLKQWPFWGRCDHLPFFMAALYTITVYLLSLLNLLKPYSDTVSGSVIVTESREQAGNNECTHERTQETFSPKTLFKKANLQITNAVENA</sequence>
<keyword evidence="1" id="KW-1133">Transmembrane helix</keyword>
<evidence type="ECO:0000313" key="2">
    <source>
        <dbReference type="EMBL" id="EMP35035.1"/>
    </source>
</evidence>
<evidence type="ECO:0000313" key="3">
    <source>
        <dbReference type="Proteomes" id="UP000031443"/>
    </source>
</evidence>
<gene>
    <name evidence="2" type="ORF">UY3_07793</name>
</gene>
<keyword evidence="3" id="KW-1185">Reference proteome</keyword>
<feature type="transmembrane region" description="Helical" evidence="1">
    <location>
        <begin position="185"/>
        <end position="206"/>
    </location>
</feature>
<dbReference type="EMBL" id="KB530023">
    <property type="protein sequence ID" value="EMP35035.1"/>
    <property type="molecule type" value="Genomic_DNA"/>
</dbReference>